<keyword evidence="4 7" id="KW-0812">Transmembrane</keyword>
<feature type="domain" description="TonB-dependent receptor plug" evidence="10">
    <location>
        <begin position="111"/>
        <end position="217"/>
    </location>
</feature>
<protein>
    <submittedName>
        <fullName evidence="11">TonB-dependent receptor</fullName>
    </submittedName>
</protein>
<evidence type="ECO:0000256" key="6">
    <source>
        <dbReference type="ARBA" id="ARBA00023237"/>
    </source>
</evidence>
<comment type="caution">
    <text evidence="11">The sequence shown here is derived from an EMBL/GenBank/DDBJ whole genome shotgun (WGS) entry which is preliminary data.</text>
</comment>
<evidence type="ECO:0000256" key="8">
    <source>
        <dbReference type="SAM" id="MobiDB-lite"/>
    </source>
</evidence>
<comment type="subcellular location">
    <subcellularLocation>
        <location evidence="1 7">Cell outer membrane</location>
        <topology evidence="1 7">Multi-pass membrane protein</topology>
    </subcellularLocation>
</comment>
<dbReference type="Pfam" id="PF13715">
    <property type="entry name" value="CarbopepD_reg_2"/>
    <property type="match status" value="1"/>
</dbReference>
<evidence type="ECO:0000256" key="1">
    <source>
        <dbReference type="ARBA" id="ARBA00004571"/>
    </source>
</evidence>
<dbReference type="InterPro" id="IPR023996">
    <property type="entry name" value="TonB-dep_OMP_SusC/RagA"/>
</dbReference>
<dbReference type="EMBL" id="JADEYP010000005">
    <property type="protein sequence ID" value="MCA5004390.1"/>
    <property type="molecule type" value="Genomic_DNA"/>
</dbReference>
<evidence type="ECO:0000259" key="10">
    <source>
        <dbReference type="Pfam" id="PF07715"/>
    </source>
</evidence>
<dbReference type="Proteomes" id="UP001165302">
    <property type="component" value="Unassembled WGS sequence"/>
</dbReference>
<keyword evidence="2 7" id="KW-0813">Transport</keyword>
<dbReference type="SUPFAM" id="SSF49464">
    <property type="entry name" value="Carboxypeptidase regulatory domain-like"/>
    <property type="match status" value="1"/>
</dbReference>
<dbReference type="Gene3D" id="2.170.130.10">
    <property type="entry name" value="TonB-dependent receptor, plug domain"/>
    <property type="match status" value="1"/>
</dbReference>
<gene>
    <name evidence="11" type="ORF">IPZ78_04355</name>
</gene>
<dbReference type="SUPFAM" id="SSF56935">
    <property type="entry name" value="Porins"/>
    <property type="match status" value="1"/>
</dbReference>
<name>A0ABS7Z6A6_9SPHI</name>
<keyword evidence="3 7" id="KW-1134">Transmembrane beta strand</keyword>
<feature type="chain" id="PRO_5045129429" evidence="9">
    <location>
        <begin position="20"/>
        <end position="1008"/>
    </location>
</feature>
<proteinExistence type="inferred from homology"/>
<dbReference type="InterPro" id="IPR037066">
    <property type="entry name" value="Plug_dom_sf"/>
</dbReference>
<feature type="region of interest" description="Disordered" evidence="8">
    <location>
        <begin position="408"/>
        <end position="433"/>
    </location>
</feature>
<evidence type="ECO:0000313" key="11">
    <source>
        <dbReference type="EMBL" id="MCA5004390.1"/>
    </source>
</evidence>
<evidence type="ECO:0000256" key="5">
    <source>
        <dbReference type="ARBA" id="ARBA00023136"/>
    </source>
</evidence>
<evidence type="ECO:0000313" key="12">
    <source>
        <dbReference type="Proteomes" id="UP001165302"/>
    </source>
</evidence>
<dbReference type="Pfam" id="PF07715">
    <property type="entry name" value="Plug"/>
    <property type="match status" value="1"/>
</dbReference>
<evidence type="ECO:0000256" key="2">
    <source>
        <dbReference type="ARBA" id="ARBA00022448"/>
    </source>
</evidence>
<evidence type="ECO:0000256" key="7">
    <source>
        <dbReference type="PROSITE-ProRule" id="PRU01360"/>
    </source>
</evidence>
<organism evidence="11 12">
    <name type="scientific">Sphingobacterium bovistauri</name>
    <dbReference type="NCBI Taxonomy" id="2781959"/>
    <lineage>
        <taxon>Bacteria</taxon>
        <taxon>Pseudomonadati</taxon>
        <taxon>Bacteroidota</taxon>
        <taxon>Sphingobacteriia</taxon>
        <taxon>Sphingobacteriales</taxon>
        <taxon>Sphingobacteriaceae</taxon>
        <taxon>Sphingobacterium</taxon>
    </lineage>
</organism>
<comment type="similarity">
    <text evidence="7">Belongs to the TonB-dependent receptor family.</text>
</comment>
<dbReference type="InterPro" id="IPR039426">
    <property type="entry name" value="TonB-dep_rcpt-like"/>
</dbReference>
<keyword evidence="6 7" id="KW-0998">Cell outer membrane</keyword>
<evidence type="ECO:0000256" key="4">
    <source>
        <dbReference type="ARBA" id="ARBA00022692"/>
    </source>
</evidence>
<keyword evidence="11" id="KW-0675">Receptor</keyword>
<evidence type="ECO:0000256" key="3">
    <source>
        <dbReference type="ARBA" id="ARBA00022452"/>
    </source>
</evidence>
<dbReference type="RefSeq" id="WP_225551716.1">
    <property type="nucleotide sequence ID" value="NZ_JADEYP010000005.1"/>
</dbReference>
<accession>A0ABS7Z6A6</accession>
<dbReference type="PROSITE" id="PS52016">
    <property type="entry name" value="TONB_DEPENDENT_REC_3"/>
    <property type="match status" value="1"/>
</dbReference>
<dbReference type="Gene3D" id="2.40.170.20">
    <property type="entry name" value="TonB-dependent receptor, beta-barrel domain"/>
    <property type="match status" value="1"/>
</dbReference>
<dbReference type="InterPro" id="IPR012910">
    <property type="entry name" value="Plug_dom"/>
</dbReference>
<dbReference type="NCBIfam" id="TIGR04057">
    <property type="entry name" value="SusC_RagA_signa"/>
    <property type="match status" value="1"/>
</dbReference>
<keyword evidence="5 7" id="KW-0472">Membrane</keyword>
<evidence type="ECO:0000256" key="9">
    <source>
        <dbReference type="SAM" id="SignalP"/>
    </source>
</evidence>
<dbReference type="InterPro" id="IPR023997">
    <property type="entry name" value="TonB-dep_OMP_SusC/RagA_CS"/>
</dbReference>
<reference evidence="11" key="1">
    <citation type="submission" date="2020-10" db="EMBL/GenBank/DDBJ databases">
        <authorList>
            <person name="Lu T."/>
            <person name="Wang Q."/>
            <person name="Han X."/>
        </authorList>
    </citation>
    <scope>NUCLEOTIDE SEQUENCE</scope>
    <source>
        <strain evidence="11">WQ 366</strain>
    </source>
</reference>
<feature type="signal peptide" evidence="9">
    <location>
        <begin position="1"/>
        <end position="19"/>
    </location>
</feature>
<keyword evidence="12" id="KW-1185">Reference proteome</keyword>
<dbReference type="InterPro" id="IPR036942">
    <property type="entry name" value="Beta-barrel_TonB_sf"/>
</dbReference>
<dbReference type="NCBIfam" id="TIGR04056">
    <property type="entry name" value="OMP_RagA_SusC"/>
    <property type="match status" value="1"/>
</dbReference>
<keyword evidence="9" id="KW-0732">Signal</keyword>
<dbReference type="InterPro" id="IPR008969">
    <property type="entry name" value="CarboxyPept-like_regulatory"/>
</dbReference>
<sequence length="1008" mass="111393">MKKNLLFIVFFLLTANLFAQEVTVKGQVEHNGVYLDGVSVLVQGTNKGTSTNKNGEYSINVKNGEVISYTLVGYQTTKITFAGQSVLNVQLAVEAIVLEETVVVGYSTQKKATLTGAISTLSGESVKERSVASLSTALQGKMPGVTVQQTSGQPGADGANIRIRGIGSINSNTFPLVLVDGIEMDINQVDMNSVESISVLKDAASSSIYGSRASNGVVLITTKRGKEGKIVTTYSGYSTLQKPTNMPEVVSAYEYLQAELDAMDNAGISVSPAQREQQLKLIEDQRTLKPDNWNRYDTDWKAETMKDFAIMQNHNLSLAGGSDKLSFFGSGTYMHQDGLIPNNNFNRFNIVLNADAKILPWMKFGMNTILRDAKTLEPSISSPKSIINKSLYMLPTLSAARELDGNWGYGKNGDNPTAQANAEGEDRNRSSERVLSGTLTLTPLEGLEIIGQYSNRSVQGRNRNLIVPYKTSLKGTVLGIYPGQDNLTESWSENIRNYYRTQASYEKSIDQHYAKILVGFQAEDHTSTSFFGSRRGFDLSRYYLNNGDGATATAGGGASNWAMQSGYARLNYTFDDKYLFEATGRYDGSSRFTPSNRWGFFPSVSGGWVVSKESFMESTSDVIDFLKIRASYGLLGNQDIGNYPYTATINTGYGYYLGDGKELAAGVAQTNLSNSNISWEKSEQINVGLDLNLFKNKLQLTADYYVKNIYDMLMTFPLPYYAGMQPAYSNAGDMENKGWEVALTYNNKINDFKYGVTLSLNDNRNKITNLNGLNSQDRTMVEGYPNNGLWGYLTDGYFQDWDDVATSPKLSASARPGFVKYKKIHEGEGVDPLLIDSRDLVYLGDPFPHYEFGVNFNFAYKNFDLSAFIQGVGERAAYMSGVGLKPFANGSNLFRHQIDYWTPENPNAAYPILVPEANSGDNFARSDKWIQDGSYARLKNVILGYNLPQNKLAKLGLNNLRVYVSGQNLFTRSNFFSGYDPEVSYGGGVGGEFYPIMQTYTFGLDFKF</sequence>